<dbReference type="SUPFAM" id="SSF82171">
    <property type="entry name" value="DPP6 N-terminal domain-like"/>
    <property type="match status" value="1"/>
</dbReference>
<dbReference type="Gene3D" id="2.120.10.30">
    <property type="entry name" value="TolB, C-terminal domain"/>
    <property type="match status" value="1"/>
</dbReference>
<evidence type="ECO:0000256" key="1">
    <source>
        <dbReference type="SAM" id="Phobius"/>
    </source>
</evidence>
<evidence type="ECO:0008006" key="4">
    <source>
        <dbReference type="Google" id="ProtNLM"/>
    </source>
</evidence>
<feature type="transmembrane region" description="Helical" evidence="1">
    <location>
        <begin position="39"/>
        <end position="61"/>
    </location>
</feature>
<dbReference type="InterPro" id="IPR011042">
    <property type="entry name" value="6-blade_b-propeller_TolB-like"/>
</dbReference>
<organism evidence="2 3">
    <name type="scientific">Nonomuraea bangladeshensis</name>
    <dbReference type="NCBI Taxonomy" id="404385"/>
    <lineage>
        <taxon>Bacteria</taxon>
        <taxon>Bacillati</taxon>
        <taxon>Actinomycetota</taxon>
        <taxon>Actinomycetes</taxon>
        <taxon>Streptosporangiales</taxon>
        <taxon>Streptosporangiaceae</taxon>
        <taxon>Nonomuraea</taxon>
    </lineage>
</organism>
<evidence type="ECO:0000313" key="3">
    <source>
        <dbReference type="Proteomes" id="UP001552427"/>
    </source>
</evidence>
<gene>
    <name evidence="2" type="ORF">AB0K40_28865</name>
</gene>
<proteinExistence type="predicted"/>
<protein>
    <recommendedName>
        <fullName evidence="4">WD40 repeat domain-containing protein</fullName>
    </recommendedName>
</protein>
<dbReference type="RefSeq" id="WP_364455845.1">
    <property type="nucleotide sequence ID" value="NZ_JBFARM010000009.1"/>
</dbReference>
<dbReference type="Proteomes" id="UP001552427">
    <property type="component" value="Unassembled WGS sequence"/>
</dbReference>
<accession>A0ABV3HAH4</accession>
<keyword evidence="1" id="KW-0812">Transmembrane</keyword>
<name>A0ABV3HAH4_9ACTN</name>
<keyword evidence="3" id="KW-1185">Reference proteome</keyword>
<evidence type="ECO:0000313" key="2">
    <source>
        <dbReference type="EMBL" id="MEV4289532.1"/>
    </source>
</evidence>
<dbReference type="EMBL" id="JBFARM010000009">
    <property type="protein sequence ID" value="MEV4289532.1"/>
    <property type="molecule type" value="Genomic_DNA"/>
</dbReference>
<keyword evidence="1" id="KW-1133">Transmembrane helix</keyword>
<keyword evidence="1" id="KW-0472">Membrane</keyword>
<sequence>MSRLRAALGELAQEAPDVAPTTDLAALAVANHQRHRRNITMATAFFATVALVGAVTAGVTLTGSGQAAPATSSVPADLPAGKVGALSHAYLTRCEIDESQTPPSFDCSQVEWRVVTRTGRTYRVPQALATSVTDSRSPVALSRDGRMFAYYSRKEGTYVVRDLVAGTQVVSRAKVKESKIDGGAMLVVSEDGRHLAFDPREGSKYPGLLIDVRTGRTTTLNGKFEAIGIKDGLVELIRYRKTDLWLMPVTGGGKPVRFHGTYIMFSELAPDGRTVAAIEFDEMQKKKVTLLDAKNGQVVRKVTVKGAPGVKSPGSVRIWASASEVMVDYQVRKELHSYAVNVDTGTARLVQKVSLSTAQEVTLPAEW</sequence>
<comment type="caution">
    <text evidence="2">The sequence shown here is derived from an EMBL/GenBank/DDBJ whole genome shotgun (WGS) entry which is preliminary data.</text>
</comment>
<reference evidence="2 3" key="1">
    <citation type="submission" date="2024-06" db="EMBL/GenBank/DDBJ databases">
        <title>The Natural Products Discovery Center: Release of the First 8490 Sequenced Strains for Exploring Actinobacteria Biosynthetic Diversity.</title>
        <authorList>
            <person name="Kalkreuter E."/>
            <person name="Kautsar S.A."/>
            <person name="Yang D."/>
            <person name="Bader C.D."/>
            <person name="Teijaro C.N."/>
            <person name="Fluegel L."/>
            <person name="Davis C.M."/>
            <person name="Simpson J.R."/>
            <person name="Lauterbach L."/>
            <person name="Steele A.D."/>
            <person name="Gui C."/>
            <person name="Meng S."/>
            <person name="Li G."/>
            <person name="Viehrig K."/>
            <person name="Ye F."/>
            <person name="Su P."/>
            <person name="Kiefer A.F."/>
            <person name="Nichols A."/>
            <person name="Cepeda A.J."/>
            <person name="Yan W."/>
            <person name="Fan B."/>
            <person name="Jiang Y."/>
            <person name="Adhikari A."/>
            <person name="Zheng C.-J."/>
            <person name="Schuster L."/>
            <person name="Cowan T.M."/>
            <person name="Smanski M.J."/>
            <person name="Chevrette M.G."/>
            <person name="De Carvalho L.P.S."/>
            <person name="Shen B."/>
        </authorList>
    </citation>
    <scope>NUCLEOTIDE SEQUENCE [LARGE SCALE GENOMIC DNA]</scope>
    <source>
        <strain evidence="2 3">NPDC049574</strain>
    </source>
</reference>